<keyword evidence="3" id="KW-1185">Reference proteome</keyword>
<accession>A0AAV1EC69</accession>
<evidence type="ECO:0000313" key="3">
    <source>
        <dbReference type="Proteomes" id="UP001161247"/>
    </source>
</evidence>
<protein>
    <submittedName>
        <fullName evidence="2">OLC1v1018636C1</fullName>
    </submittedName>
</protein>
<dbReference type="Proteomes" id="UP001161247">
    <property type="component" value="Chromosome 9"/>
</dbReference>
<dbReference type="AlphaFoldDB" id="A0AAV1EC69"/>
<evidence type="ECO:0000313" key="2">
    <source>
        <dbReference type="EMBL" id="CAI9117279.1"/>
    </source>
</evidence>
<dbReference type="PANTHER" id="PTHR34835">
    <property type="entry name" value="OS07G0283600 PROTEIN-RELATED"/>
    <property type="match status" value="1"/>
</dbReference>
<name>A0AAV1EC69_OLDCO</name>
<sequence>MKIQKSNIIYSDSDSDAIIRISGDEIRTESVDVMIQIEGQGTKRTRSLSGVEKSDKSNPKRKRVQQTGKTPGQQEKEVSQRTEKESRKSTKAQRGPEGTPKAKTAQKGQPKKRKSRQDEDNPFLNRVSPHAVCDFVAKLDDLQIKAIREIGFGHLLDIKFESPQFSRVIIQGNQQLTIDEADVEAVVGLPRGRYEVVDYVEGKGSEEYTRLVDEMRITFGLDTGKGGPPANKLLNYLVGGRMKKKGVEPDPATFTDRIYGDKFKRWFVIGVVSSIFWRTRSSDCRFQLMNSLINVDQIKELKWCEYIITTLKFTVLEWKRNPGHYTGPLVFIVPAKNDSFLGKGIDTESQLDAWCNSEEMIECIKNFESFIEDALKSSKPANTQQEKGDDDVISSKPNWSIGLTQLEFEASQFKVVQPEANETEGLNTVEKEILESVIQGATTNYSTPQKVNDSTCDNTNQQSVSEEEIKEYIDSVLSGKKQDQRKKRGELKITDKSPFWKNGGNGIKGITKIERLVSDYAFADDNDMYKPFYDANL</sequence>
<dbReference type="PANTHER" id="PTHR34835:SF90">
    <property type="entry name" value="AMINOTRANSFERASE-LIKE PLANT MOBILE DOMAIN-CONTAINING PROTEIN"/>
    <property type="match status" value="1"/>
</dbReference>
<gene>
    <name evidence="2" type="ORF">OLC1_LOCUS23367</name>
</gene>
<organism evidence="2 3">
    <name type="scientific">Oldenlandia corymbosa var. corymbosa</name>
    <dbReference type="NCBI Taxonomy" id="529605"/>
    <lineage>
        <taxon>Eukaryota</taxon>
        <taxon>Viridiplantae</taxon>
        <taxon>Streptophyta</taxon>
        <taxon>Embryophyta</taxon>
        <taxon>Tracheophyta</taxon>
        <taxon>Spermatophyta</taxon>
        <taxon>Magnoliopsida</taxon>
        <taxon>eudicotyledons</taxon>
        <taxon>Gunneridae</taxon>
        <taxon>Pentapetalae</taxon>
        <taxon>asterids</taxon>
        <taxon>lamiids</taxon>
        <taxon>Gentianales</taxon>
        <taxon>Rubiaceae</taxon>
        <taxon>Rubioideae</taxon>
        <taxon>Spermacoceae</taxon>
        <taxon>Hedyotis-Oldenlandia complex</taxon>
        <taxon>Oldenlandia</taxon>
    </lineage>
</organism>
<feature type="region of interest" description="Disordered" evidence="1">
    <location>
        <begin position="38"/>
        <end position="125"/>
    </location>
</feature>
<proteinExistence type="predicted"/>
<feature type="compositionally biased region" description="Basic and acidic residues" evidence="1">
    <location>
        <begin position="74"/>
        <end position="88"/>
    </location>
</feature>
<reference evidence="2" key="1">
    <citation type="submission" date="2023-03" db="EMBL/GenBank/DDBJ databases">
        <authorList>
            <person name="Julca I."/>
        </authorList>
    </citation>
    <scope>NUCLEOTIDE SEQUENCE</scope>
</reference>
<dbReference type="EMBL" id="OX459126">
    <property type="protein sequence ID" value="CAI9117279.1"/>
    <property type="molecule type" value="Genomic_DNA"/>
</dbReference>
<evidence type="ECO:0000256" key="1">
    <source>
        <dbReference type="SAM" id="MobiDB-lite"/>
    </source>
</evidence>